<proteinExistence type="predicted"/>
<gene>
    <name evidence="1" type="ORF">IQ247_24450</name>
</gene>
<dbReference type="EMBL" id="JADEWL010000117">
    <property type="protein sequence ID" value="MBE9215778.1"/>
    <property type="molecule type" value="Genomic_DNA"/>
</dbReference>
<dbReference type="Proteomes" id="UP000620559">
    <property type="component" value="Unassembled WGS sequence"/>
</dbReference>
<keyword evidence="2" id="KW-1185">Reference proteome</keyword>
<evidence type="ECO:0000313" key="1">
    <source>
        <dbReference type="EMBL" id="MBE9215778.1"/>
    </source>
</evidence>
<dbReference type="RefSeq" id="WP_193923996.1">
    <property type="nucleotide sequence ID" value="NZ_JADEWL010000117.1"/>
</dbReference>
<dbReference type="AlphaFoldDB" id="A0A8J7F6V9"/>
<reference evidence="1" key="1">
    <citation type="submission" date="2020-10" db="EMBL/GenBank/DDBJ databases">
        <authorList>
            <person name="Castelo-Branco R."/>
            <person name="Eusebio N."/>
            <person name="Adriana R."/>
            <person name="Vieira A."/>
            <person name="Brugerolle De Fraissinette N."/>
            <person name="Rezende De Castro R."/>
            <person name="Schneider M.P."/>
            <person name="Vasconcelos V."/>
            <person name="Leao P.N."/>
        </authorList>
    </citation>
    <scope>NUCLEOTIDE SEQUENCE</scope>
    <source>
        <strain evidence="1">LEGE 06105</strain>
    </source>
</reference>
<comment type="caution">
    <text evidence="1">The sequence shown here is derived from an EMBL/GenBank/DDBJ whole genome shotgun (WGS) entry which is preliminary data.</text>
</comment>
<organism evidence="1 2">
    <name type="scientific">Plectonema cf. radiosum LEGE 06105</name>
    <dbReference type="NCBI Taxonomy" id="945769"/>
    <lineage>
        <taxon>Bacteria</taxon>
        <taxon>Bacillati</taxon>
        <taxon>Cyanobacteriota</taxon>
        <taxon>Cyanophyceae</taxon>
        <taxon>Oscillatoriophycideae</taxon>
        <taxon>Oscillatoriales</taxon>
        <taxon>Microcoleaceae</taxon>
        <taxon>Plectonema</taxon>
    </lineage>
</organism>
<protein>
    <submittedName>
        <fullName evidence="1">Uncharacterized protein</fullName>
    </submittedName>
</protein>
<evidence type="ECO:0000313" key="2">
    <source>
        <dbReference type="Proteomes" id="UP000620559"/>
    </source>
</evidence>
<sequence>MNLSPSDWLENIISQLPALTLLQNMGYEYLTPQSALAKRMLGLSLGSVALRIPGG</sequence>
<name>A0A8J7F6V9_9CYAN</name>
<accession>A0A8J7F6V9</accession>